<proteinExistence type="predicted"/>
<name>A0ABY8QLQ5_9RHOB</name>
<evidence type="ECO:0008006" key="4">
    <source>
        <dbReference type="Google" id="ProtNLM"/>
    </source>
</evidence>
<organism evidence="2 3">
    <name type="scientific">Tropicibacter oceani</name>
    <dbReference type="NCBI Taxonomy" id="3058420"/>
    <lineage>
        <taxon>Bacteria</taxon>
        <taxon>Pseudomonadati</taxon>
        <taxon>Pseudomonadota</taxon>
        <taxon>Alphaproteobacteria</taxon>
        <taxon>Rhodobacterales</taxon>
        <taxon>Roseobacteraceae</taxon>
        <taxon>Tropicibacter</taxon>
    </lineage>
</organism>
<feature type="signal peptide" evidence="1">
    <location>
        <begin position="1"/>
        <end position="21"/>
    </location>
</feature>
<accession>A0ABY8QLQ5</accession>
<keyword evidence="3" id="KW-1185">Reference proteome</keyword>
<dbReference type="EMBL" id="CP124616">
    <property type="protein sequence ID" value="WGW05470.1"/>
    <property type="molecule type" value="Genomic_DNA"/>
</dbReference>
<dbReference type="PROSITE" id="PS51257">
    <property type="entry name" value="PROKAR_LIPOPROTEIN"/>
    <property type="match status" value="1"/>
</dbReference>
<dbReference type="RefSeq" id="WP_282302094.1">
    <property type="nucleotide sequence ID" value="NZ_CP124616.1"/>
</dbReference>
<gene>
    <name evidence="2" type="ORF">QF118_07960</name>
</gene>
<evidence type="ECO:0000313" key="2">
    <source>
        <dbReference type="EMBL" id="WGW05470.1"/>
    </source>
</evidence>
<feature type="chain" id="PRO_5046841435" description="Lipoprotein" evidence="1">
    <location>
        <begin position="22"/>
        <end position="112"/>
    </location>
</feature>
<keyword evidence="1" id="KW-0732">Signal</keyword>
<evidence type="ECO:0000313" key="3">
    <source>
        <dbReference type="Proteomes" id="UP001241605"/>
    </source>
</evidence>
<evidence type="ECO:0000256" key="1">
    <source>
        <dbReference type="SAM" id="SignalP"/>
    </source>
</evidence>
<sequence length="112" mass="11542">MFRFVLSGLCALSLAGCMQGAAPGAGATANDGMASKLKPGSSENDAFLTFGPESGFERNPQNWDQSCLSYAYGPGDAPRYVHALYENGALVRATEGHGGLCTFDAPDAGMGT</sequence>
<reference evidence="2 3" key="1">
    <citation type="submission" date="2023-05" db="EMBL/GenBank/DDBJ databases">
        <title>YMD87, complete Genome.</title>
        <authorList>
            <person name="Zhang J."/>
            <person name="Xu X."/>
        </authorList>
    </citation>
    <scope>NUCLEOTIDE SEQUENCE [LARGE SCALE GENOMIC DNA]</scope>
    <source>
        <strain evidence="2 3">YMD87</strain>
    </source>
</reference>
<protein>
    <recommendedName>
        <fullName evidence="4">Lipoprotein</fullName>
    </recommendedName>
</protein>
<dbReference type="Proteomes" id="UP001241605">
    <property type="component" value="Chromosome"/>
</dbReference>